<dbReference type="InterPro" id="IPR043129">
    <property type="entry name" value="ATPase_NBD"/>
</dbReference>
<dbReference type="EMBL" id="JAVNWW010000002">
    <property type="protein sequence ID" value="MDU0808856.1"/>
    <property type="molecule type" value="Genomic_DNA"/>
</dbReference>
<accession>A0ABU3TSJ7</accession>
<evidence type="ECO:0000259" key="1">
    <source>
        <dbReference type="Pfam" id="PF00814"/>
    </source>
</evidence>
<dbReference type="InterPro" id="IPR022496">
    <property type="entry name" value="T6A_TsaB"/>
</dbReference>
<dbReference type="CDD" id="cd24032">
    <property type="entry name" value="ASKHA_NBD_TsaB"/>
    <property type="match status" value="1"/>
</dbReference>
<proteinExistence type="predicted"/>
<comment type="caution">
    <text evidence="2">The sequence shown here is derived from an EMBL/GenBank/DDBJ whole genome shotgun (WGS) entry which is preliminary data.</text>
</comment>
<dbReference type="PANTHER" id="PTHR11735">
    <property type="entry name" value="TRNA N6-ADENOSINE THREONYLCARBAMOYLTRANSFERASE"/>
    <property type="match status" value="1"/>
</dbReference>
<name>A0ABU3TSJ7_9BACT</name>
<organism evidence="2 3">
    <name type="scientific">Aquirufa regiilacus</name>
    <dbReference type="NCBI Taxonomy" id="3024868"/>
    <lineage>
        <taxon>Bacteria</taxon>
        <taxon>Pseudomonadati</taxon>
        <taxon>Bacteroidota</taxon>
        <taxon>Cytophagia</taxon>
        <taxon>Cytophagales</taxon>
        <taxon>Flectobacillaceae</taxon>
        <taxon>Aquirufa</taxon>
    </lineage>
</organism>
<keyword evidence="2" id="KW-0808">Transferase</keyword>
<dbReference type="Proteomes" id="UP001249959">
    <property type="component" value="Unassembled WGS sequence"/>
</dbReference>
<keyword evidence="2" id="KW-0012">Acyltransferase</keyword>
<evidence type="ECO:0000313" key="3">
    <source>
        <dbReference type="Proteomes" id="UP001249959"/>
    </source>
</evidence>
<reference evidence="2 3" key="1">
    <citation type="submission" date="2023-09" db="EMBL/GenBank/DDBJ databases">
        <title>Aquirufa genomes.</title>
        <authorList>
            <person name="Pitt A."/>
        </authorList>
    </citation>
    <scope>NUCLEOTIDE SEQUENCE [LARGE SCALE GENOMIC DNA]</scope>
    <source>
        <strain evidence="2 3">LEOWEIH-7C</strain>
    </source>
</reference>
<dbReference type="RefSeq" id="WP_316070588.1">
    <property type="nucleotide sequence ID" value="NZ_JAVNWW010000002.1"/>
</dbReference>
<dbReference type="EC" id="2.3.1.234" evidence="2"/>
<evidence type="ECO:0000313" key="2">
    <source>
        <dbReference type="EMBL" id="MDU0808856.1"/>
    </source>
</evidence>
<dbReference type="Pfam" id="PF00814">
    <property type="entry name" value="TsaD"/>
    <property type="match status" value="1"/>
</dbReference>
<dbReference type="InterPro" id="IPR000905">
    <property type="entry name" value="Gcp-like_dom"/>
</dbReference>
<gene>
    <name evidence="2" type="primary">tsaB</name>
    <name evidence="2" type="ORF">PQG45_07395</name>
</gene>
<sequence>MSLILSIETSTPLCSVALHRSGELLDSRETQEEGGHGRKLTRLIESVCADAGVSLQQIDAIAVSNGPGSYTGLRIGLATAKGLCFGLDIPLITLNTLKVMANAWENLPANTLLLPMLDARRMEVYAAVFDGQSKKAISDTSPVILESNSFETLKQPTIAFGNGALKWQAACENRQITFSAEHPFPHAQFMGKDAAEQFANQAFASLVLAEPAYLKEFMGTKPKIKSL</sequence>
<dbReference type="GO" id="GO:0061711">
    <property type="term" value="F:tRNA N(6)-L-threonylcarbamoyladenine synthase activity"/>
    <property type="evidence" value="ECO:0007669"/>
    <property type="project" value="UniProtKB-EC"/>
</dbReference>
<dbReference type="Gene3D" id="3.30.420.40">
    <property type="match status" value="2"/>
</dbReference>
<dbReference type="SUPFAM" id="SSF53067">
    <property type="entry name" value="Actin-like ATPase domain"/>
    <property type="match status" value="2"/>
</dbReference>
<protein>
    <submittedName>
        <fullName evidence="2">tRNA (Adenosine(37)-N6)-threonylcarbamoyltransferase complex dimerization subunit type 1 TsaB</fullName>
        <ecNumber evidence="2">2.3.1.234</ecNumber>
    </submittedName>
</protein>
<dbReference type="PANTHER" id="PTHR11735:SF11">
    <property type="entry name" value="TRNA THREONYLCARBAMOYLADENOSINE BIOSYNTHESIS PROTEIN TSAB"/>
    <property type="match status" value="1"/>
</dbReference>
<feature type="domain" description="Gcp-like" evidence="1">
    <location>
        <begin position="36"/>
        <end position="216"/>
    </location>
</feature>
<keyword evidence="3" id="KW-1185">Reference proteome</keyword>
<dbReference type="NCBIfam" id="TIGR03725">
    <property type="entry name" value="T6A_YeaZ"/>
    <property type="match status" value="1"/>
</dbReference>